<accession>A0A0E9S5K2</accession>
<reference evidence="1" key="2">
    <citation type="journal article" date="2015" name="Fish Shellfish Immunol.">
        <title>Early steps in the European eel (Anguilla anguilla)-Vibrio vulnificus interaction in the gills: Role of the RtxA13 toxin.</title>
        <authorList>
            <person name="Callol A."/>
            <person name="Pajuelo D."/>
            <person name="Ebbesson L."/>
            <person name="Teles M."/>
            <person name="MacKenzie S."/>
            <person name="Amaro C."/>
        </authorList>
    </citation>
    <scope>NUCLEOTIDE SEQUENCE</scope>
</reference>
<protein>
    <submittedName>
        <fullName evidence="1">Uncharacterized protein</fullName>
    </submittedName>
</protein>
<name>A0A0E9S5K2_ANGAN</name>
<reference evidence="1" key="1">
    <citation type="submission" date="2014-11" db="EMBL/GenBank/DDBJ databases">
        <authorList>
            <person name="Amaro Gonzalez C."/>
        </authorList>
    </citation>
    <scope>NUCLEOTIDE SEQUENCE</scope>
</reference>
<sequence length="34" mass="4125">MWPSLFTAHQLFFTGFLPEETQITTQNAQERKYY</sequence>
<dbReference type="AlphaFoldDB" id="A0A0E9S5K2"/>
<proteinExistence type="predicted"/>
<dbReference type="EMBL" id="GBXM01072100">
    <property type="protein sequence ID" value="JAH36477.1"/>
    <property type="molecule type" value="Transcribed_RNA"/>
</dbReference>
<organism evidence="1">
    <name type="scientific">Anguilla anguilla</name>
    <name type="common">European freshwater eel</name>
    <name type="synonym">Muraena anguilla</name>
    <dbReference type="NCBI Taxonomy" id="7936"/>
    <lineage>
        <taxon>Eukaryota</taxon>
        <taxon>Metazoa</taxon>
        <taxon>Chordata</taxon>
        <taxon>Craniata</taxon>
        <taxon>Vertebrata</taxon>
        <taxon>Euteleostomi</taxon>
        <taxon>Actinopterygii</taxon>
        <taxon>Neopterygii</taxon>
        <taxon>Teleostei</taxon>
        <taxon>Anguilliformes</taxon>
        <taxon>Anguillidae</taxon>
        <taxon>Anguilla</taxon>
    </lineage>
</organism>
<evidence type="ECO:0000313" key="1">
    <source>
        <dbReference type="EMBL" id="JAH36477.1"/>
    </source>
</evidence>